<name>A0A4S8MJG8_DENBC</name>
<feature type="non-terminal residue" evidence="1">
    <location>
        <position position="1"/>
    </location>
</feature>
<gene>
    <name evidence="1" type="ORF">K435DRAFT_652391</name>
</gene>
<dbReference type="AlphaFoldDB" id="A0A4S8MJG8"/>
<sequence>DFERDLKIYIFETMFQSNENFQLVEQDLDALDFENDRIYRHKVVRINYTTYDLRRNQDSINPRTHPDVMVLSPPDSIHPFTYGRVIGIFHCNVQLKKTARFKAIRHHRVDFLWVRWYQYDLNYPSGWQAKRLHRLSFVDSKDPSAFGFIHPMDVLRGVHIIPAFHFGRTQRYLSSTSIARQYEAIMPSGSRKTETNDWKFYYVNM</sequence>
<dbReference type="EMBL" id="ML179072">
    <property type="protein sequence ID" value="THV02940.1"/>
    <property type="molecule type" value="Genomic_DNA"/>
</dbReference>
<protein>
    <submittedName>
        <fullName evidence="1">Uncharacterized protein</fullName>
    </submittedName>
</protein>
<keyword evidence="2" id="KW-1185">Reference proteome</keyword>
<reference evidence="1 2" key="1">
    <citation type="journal article" date="2019" name="Nat. Ecol. Evol.">
        <title>Megaphylogeny resolves global patterns of mushroom evolution.</title>
        <authorList>
            <person name="Varga T."/>
            <person name="Krizsan K."/>
            <person name="Foldi C."/>
            <person name="Dima B."/>
            <person name="Sanchez-Garcia M."/>
            <person name="Sanchez-Ramirez S."/>
            <person name="Szollosi G.J."/>
            <person name="Szarkandi J.G."/>
            <person name="Papp V."/>
            <person name="Albert L."/>
            <person name="Andreopoulos W."/>
            <person name="Angelini C."/>
            <person name="Antonin V."/>
            <person name="Barry K.W."/>
            <person name="Bougher N.L."/>
            <person name="Buchanan P."/>
            <person name="Buyck B."/>
            <person name="Bense V."/>
            <person name="Catcheside P."/>
            <person name="Chovatia M."/>
            <person name="Cooper J."/>
            <person name="Damon W."/>
            <person name="Desjardin D."/>
            <person name="Finy P."/>
            <person name="Geml J."/>
            <person name="Haridas S."/>
            <person name="Hughes K."/>
            <person name="Justo A."/>
            <person name="Karasinski D."/>
            <person name="Kautmanova I."/>
            <person name="Kiss B."/>
            <person name="Kocsube S."/>
            <person name="Kotiranta H."/>
            <person name="LaButti K.M."/>
            <person name="Lechner B.E."/>
            <person name="Liimatainen K."/>
            <person name="Lipzen A."/>
            <person name="Lukacs Z."/>
            <person name="Mihaltcheva S."/>
            <person name="Morgado L.N."/>
            <person name="Niskanen T."/>
            <person name="Noordeloos M.E."/>
            <person name="Ohm R.A."/>
            <person name="Ortiz-Santana B."/>
            <person name="Ovrebo C."/>
            <person name="Racz N."/>
            <person name="Riley R."/>
            <person name="Savchenko A."/>
            <person name="Shiryaev A."/>
            <person name="Soop K."/>
            <person name="Spirin V."/>
            <person name="Szebenyi C."/>
            <person name="Tomsovsky M."/>
            <person name="Tulloss R.E."/>
            <person name="Uehling J."/>
            <person name="Grigoriev I.V."/>
            <person name="Vagvolgyi C."/>
            <person name="Papp T."/>
            <person name="Martin F.M."/>
            <person name="Miettinen O."/>
            <person name="Hibbett D.S."/>
            <person name="Nagy L.G."/>
        </authorList>
    </citation>
    <scope>NUCLEOTIDE SEQUENCE [LARGE SCALE GENOMIC DNA]</scope>
    <source>
        <strain evidence="1 2">CBS 962.96</strain>
    </source>
</reference>
<organism evidence="1 2">
    <name type="scientific">Dendrothele bispora (strain CBS 962.96)</name>
    <dbReference type="NCBI Taxonomy" id="1314807"/>
    <lineage>
        <taxon>Eukaryota</taxon>
        <taxon>Fungi</taxon>
        <taxon>Dikarya</taxon>
        <taxon>Basidiomycota</taxon>
        <taxon>Agaricomycotina</taxon>
        <taxon>Agaricomycetes</taxon>
        <taxon>Agaricomycetidae</taxon>
        <taxon>Agaricales</taxon>
        <taxon>Agaricales incertae sedis</taxon>
        <taxon>Dendrothele</taxon>
    </lineage>
</organism>
<accession>A0A4S8MJG8</accession>
<evidence type="ECO:0000313" key="2">
    <source>
        <dbReference type="Proteomes" id="UP000297245"/>
    </source>
</evidence>
<evidence type="ECO:0000313" key="1">
    <source>
        <dbReference type="EMBL" id="THV02940.1"/>
    </source>
</evidence>
<proteinExistence type="predicted"/>
<dbReference type="Proteomes" id="UP000297245">
    <property type="component" value="Unassembled WGS sequence"/>
</dbReference>
<dbReference type="OrthoDB" id="3183767at2759"/>